<dbReference type="AlphaFoldDB" id="A0A0D0JRM7"/>
<dbReference type="Pfam" id="PF09223">
    <property type="entry name" value="ZinT"/>
    <property type="match status" value="1"/>
</dbReference>
<evidence type="ECO:0000313" key="5">
    <source>
        <dbReference type="EMBL" id="KIP98008.1"/>
    </source>
</evidence>
<dbReference type="GO" id="GO:0008270">
    <property type="term" value="F:zinc ion binding"/>
    <property type="evidence" value="ECO:0007669"/>
    <property type="project" value="InterPro"/>
</dbReference>
<gene>
    <name evidence="5" type="ORF">RU07_23405</name>
</gene>
<evidence type="ECO:0000256" key="2">
    <source>
        <dbReference type="ARBA" id="ARBA00022833"/>
    </source>
</evidence>
<evidence type="ECO:0000259" key="4">
    <source>
        <dbReference type="Pfam" id="PF09223"/>
    </source>
</evidence>
<dbReference type="InterPro" id="IPR012674">
    <property type="entry name" value="Calycin"/>
</dbReference>
<dbReference type="InterPro" id="IPR015304">
    <property type="entry name" value="ZinT_dom"/>
</dbReference>
<sequence length="218" mass="24575">MISRHAIALSIGTTLLLTTAAMADNHKGHSHSHAHDHSKAANDIYKGYFEDGQVKPRDLSDWEGDWQSVYPYLLDGSLDPVMAHKAEHGTKTAKEHRDDYAIGYKTDVERIVIKGEDVTFYRDGKPLEAKYASDGLEILKYKKGNRGVRYIFKKTTGDASAPQFIQFSDHTIAPQKAGHYHLFWGNDRSTVLAELTNWPTYYPAALNAKQIADEMLEH</sequence>
<accession>A0A0D0JRM7</accession>
<feature type="chain" id="PRO_5002213733" evidence="3">
    <location>
        <begin position="24"/>
        <end position="218"/>
    </location>
</feature>
<keyword evidence="1 3" id="KW-0732">Signal</keyword>
<comment type="caution">
    <text evidence="5">The sequence shown here is derived from an EMBL/GenBank/DDBJ whole genome shotgun (WGS) entry which is preliminary data.</text>
</comment>
<dbReference type="Proteomes" id="UP000035017">
    <property type="component" value="Unassembled WGS sequence"/>
</dbReference>
<dbReference type="SUPFAM" id="SSF50814">
    <property type="entry name" value="Lipocalins"/>
    <property type="match status" value="1"/>
</dbReference>
<dbReference type="OrthoDB" id="9810636at2"/>
<evidence type="ECO:0000313" key="6">
    <source>
        <dbReference type="Proteomes" id="UP000035017"/>
    </source>
</evidence>
<organism evidence="5 6">
    <name type="scientific">Agrobacterium tumefaciens</name>
    <dbReference type="NCBI Taxonomy" id="358"/>
    <lineage>
        <taxon>Bacteria</taxon>
        <taxon>Pseudomonadati</taxon>
        <taxon>Pseudomonadota</taxon>
        <taxon>Alphaproteobacteria</taxon>
        <taxon>Hyphomicrobiales</taxon>
        <taxon>Rhizobiaceae</taxon>
        <taxon>Rhizobium/Agrobacterium group</taxon>
        <taxon>Agrobacterium</taxon>
        <taxon>Agrobacterium tumefaciens complex</taxon>
    </lineage>
</organism>
<evidence type="ECO:0000256" key="3">
    <source>
        <dbReference type="SAM" id="SignalP"/>
    </source>
</evidence>
<dbReference type="Gene3D" id="2.40.128.20">
    <property type="match status" value="1"/>
</dbReference>
<feature type="signal peptide" evidence="3">
    <location>
        <begin position="1"/>
        <end position="23"/>
    </location>
</feature>
<evidence type="ECO:0000256" key="1">
    <source>
        <dbReference type="ARBA" id="ARBA00022729"/>
    </source>
</evidence>
<protein>
    <submittedName>
        <fullName evidence="5">Zinc/cadmium-binding protein</fullName>
    </submittedName>
</protein>
<proteinExistence type="predicted"/>
<name>A0A0D0JRM7_AGRTU</name>
<dbReference type="EMBL" id="JXQV01000051">
    <property type="protein sequence ID" value="KIP98008.1"/>
    <property type="molecule type" value="Genomic_DNA"/>
</dbReference>
<feature type="domain" description="ZinT" evidence="4">
    <location>
        <begin position="42"/>
        <end position="218"/>
    </location>
</feature>
<reference evidence="5 6" key="1">
    <citation type="submission" date="2014-12" db="EMBL/GenBank/DDBJ databases">
        <title>16Stimator: statistical estimation of ribosomal gene copy numbers from draft genome assemblies.</title>
        <authorList>
            <person name="Perisin M.A."/>
            <person name="Vetter M."/>
            <person name="Gilbert J.A."/>
            <person name="Bergelson J."/>
        </authorList>
    </citation>
    <scope>NUCLEOTIDE SEQUENCE [LARGE SCALE GENOMIC DNA]</scope>
    <source>
        <strain evidence="5 6">MEJ076</strain>
    </source>
</reference>
<keyword evidence="2" id="KW-0862">Zinc</keyword>